<dbReference type="InterPro" id="IPR018062">
    <property type="entry name" value="HTH_AraC-typ_CS"/>
</dbReference>
<dbReference type="Pfam" id="PF12833">
    <property type="entry name" value="HTH_18"/>
    <property type="match status" value="1"/>
</dbReference>
<evidence type="ECO:0000256" key="1">
    <source>
        <dbReference type="ARBA" id="ARBA00023015"/>
    </source>
</evidence>
<organism evidence="6 7">
    <name type="scientific">Hallella seregens ATCC 51272</name>
    <dbReference type="NCBI Taxonomy" id="1336250"/>
    <lineage>
        <taxon>Bacteria</taxon>
        <taxon>Pseudomonadati</taxon>
        <taxon>Bacteroidota</taxon>
        <taxon>Bacteroidia</taxon>
        <taxon>Bacteroidales</taxon>
        <taxon>Prevotellaceae</taxon>
        <taxon>Hallella</taxon>
    </lineage>
</organism>
<dbReference type="SMART" id="SM00342">
    <property type="entry name" value="HTH_ARAC"/>
    <property type="match status" value="1"/>
</dbReference>
<reference evidence="6 7" key="1">
    <citation type="submission" date="2024-09" db="EMBL/GenBank/DDBJ databases">
        <authorList>
            <person name="Sun Q."/>
            <person name="Mori K."/>
        </authorList>
    </citation>
    <scope>NUCLEOTIDE SEQUENCE [LARGE SCALE GENOMIC DNA]</scope>
    <source>
        <strain evidence="6 7">ATCC 51272</strain>
    </source>
</reference>
<keyword evidence="2" id="KW-0238">DNA-binding</keyword>
<dbReference type="PANTHER" id="PTHR43280:SF2">
    <property type="entry name" value="HTH-TYPE TRANSCRIPTIONAL REGULATOR EXSA"/>
    <property type="match status" value="1"/>
</dbReference>
<dbReference type="Proteomes" id="UP001589688">
    <property type="component" value="Unassembled WGS sequence"/>
</dbReference>
<dbReference type="Gene3D" id="2.130.10.10">
    <property type="entry name" value="YVTN repeat-like/Quinoprotein amine dehydrogenase"/>
    <property type="match status" value="1"/>
</dbReference>
<keyword evidence="3" id="KW-0804">Transcription</keyword>
<dbReference type="Gene3D" id="1.10.10.60">
    <property type="entry name" value="Homeodomain-like"/>
    <property type="match status" value="1"/>
</dbReference>
<evidence type="ECO:0000256" key="3">
    <source>
        <dbReference type="ARBA" id="ARBA00023163"/>
    </source>
</evidence>
<feature type="transmembrane region" description="Helical" evidence="4">
    <location>
        <begin position="497"/>
        <end position="520"/>
    </location>
</feature>
<feature type="domain" description="HTH araC/xylS-type" evidence="5">
    <location>
        <begin position="576"/>
        <end position="673"/>
    </location>
</feature>
<dbReference type="RefSeq" id="WP_027951853.1">
    <property type="nucleotide sequence ID" value="NZ_JADU01000008.1"/>
</dbReference>
<dbReference type="SUPFAM" id="SSF46689">
    <property type="entry name" value="Homeodomain-like"/>
    <property type="match status" value="1"/>
</dbReference>
<dbReference type="InterPro" id="IPR009057">
    <property type="entry name" value="Homeodomain-like_sf"/>
</dbReference>
<dbReference type="InterPro" id="IPR020449">
    <property type="entry name" value="Tscrpt_reg_AraC-type_HTH"/>
</dbReference>
<evidence type="ECO:0000256" key="2">
    <source>
        <dbReference type="ARBA" id="ARBA00023125"/>
    </source>
</evidence>
<keyword evidence="4" id="KW-0472">Membrane</keyword>
<dbReference type="PROSITE" id="PS00041">
    <property type="entry name" value="HTH_ARAC_FAMILY_1"/>
    <property type="match status" value="1"/>
</dbReference>
<comment type="caution">
    <text evidence="6">The sequence shown here is derived from an EMBL/GenBank/DDBJ whole genome shotgun (WGS) entry which is preliminary data.</text>
</comment>
<accession>A0ABV5ZHQ8</accession>
<keyword evidence="1" id="KW-0805">Transcription regulation</keyword>
<dbReference type="InterPro" id="IPR015943">
    <property type="entry name" value="WD40/YVTN_repeat-like_dom_sf"/>
</dbReference>
<sequence>MTARRHLLLLPLLFILTPGVGGSAAARGAMAVDEGESSPSVRSATRIFYTLNRQNGLSDNGILQMIQLGDGRMAVYTERGVNVYNGQNFCLVPLHKGLRTPLRRYDGETHLYLDRQERLWIKDHYAVTCVDLQRLRPMPAPLDSLRCWGGGLQPEDLYIDSQHDTWVVVGRRLRNICTRRDYLMPDSLGRLQDLDVWDGRLYTFFSTGMAVDYDLRTGRRLRVATAYGPADARLYQRTSLIVRGPHRMFYQIRTSRHETIFLAFDTRRFRFRELYRSPYILNTLNVTPDNVALICSLRGYLLFDLNRGARCREFRTVSLPDGSTLTDGINTIYPDHQQGVWLGTYHNGLLYASSLFNLFDTRTLNIPVCPILTNVYLGGEELRMGRAYGGRVLLPTDTPYLQQLRLGSGQRDVSFKFTTMNYVRPRGTCYRYRFDGGVWHTVSADSHPDVVSDHGVMYLSFTRLAAGDHTLQVQASTNPRRWVGTVRTVHISVARPWWAWPGVWAGAVVLAGGVGAGWLLRRRRKEAAAGTESPVLSPQRPQAEPMAAQFRPLSPVSEAPAEPAADVAAAQPDFLQRAEALVRRHLADGEYGVEQLANDLCVERTGLYKKLTALTADTPVAFIRNIRLDEAARMLRQGRHGVNEIAAQCGFNSPSYFAKCFKLKFGMKPSEYQ</sequence>
<evidence type="ECO:0000256" key="4">
    <source>
        <dbReference type="SAM" id="Phobius"/>
    </source>
</evidence>
<keyword evidence="7" id="KW-1185">Reference proteome</keyword>
<name>A0ABV5ZHQ8_9BACT</name>
<protein>
    <submittedName>
        <fullName evidence="6">Helix-turn-helix domain-containing protein</fullName>
    </submittedName>
</protein>
<evidence type="ECO:0000313" key="7">
    <source>
        <dbReference type="Proteomes" id="UP001589688"/>
    </source>
</evidence>
<keyword evidence="4" id="KW-1133">Transmembrane helix</keyword>
<gene>
    <name evidence="6" type="ORF">ACFFK8_03495</name>
</gene>
<proteinExistence type="predicted"/>
<dbReference type="PRINTS" id="PR00032">
    <property type="entry name" value="HTHARAC"/>
</dbReference>
<dbReference type="InterPro" id="IPR018060">
    <property type="entry name" value="HTH_AraC"/>
</dbReference>
<dbReference type="Gene3D" id="2.60.40.10">
    <property type="entry name" value="Immunoglobulins"/>
    <property type="match status" value="1"/>
</dbReference>
<dbReference type="PROSITE" id="PS01124">
    <property type="entry name" value="HTH_ARAC_FAMILY_2"/>
    <property type="match status" value="1"/>
</dbReference>
<evidence type="ECO:0000259" key="5">
    <source>
        <dbReference type="PROSITE" id="PS01124"/>
    </source>
</evidence>
<evidence type="ECO:0000313" key="6">
    <source>
        <dbReference type="EMBL" id="MFB9896902.1"/>
    </source>
</evidence>
<dbReference type="InterPro" id="IPR013783">
    <property type="entry name" value="Ig-like_fold"/>
</dbReference>
<dbReference type="EMBL" id="JBHLZF010000001">
    <property type="protein sequence ID" value="MFB9896902.1"/>
    <property type="molecule type" value="Genomic_DNA"/>
</dbReference>
<dbReference type="PANTHER" id="PTHR43280">
    <property type="entry name" value="ARAC-FAMILY TRANSCRIPTIONAL REGULATOR"/>
    <property type="match status" value="1"/>
</dbReference>
<keyword evidence="4" id="KW-0812">Transmembrane</keyword>